<comment type="caution">
    <text evidence="2">The sequence shown here is derived from an EMBL/GenBank/DDBJ whole genome shotgun (WGS) entry which is preliminary data.</text>
</comment>
<feature type="region of interest" description="Disordered" evidence="1">
    <location>
        <begin position="23"/>
        <end position="216"/>
    </location>
</feature>
<evidence type="ECO:0000313" key="2">
    <source>
        <dbReference type="EMBL" id="KAJ9686239.1"/>
    </source>
</evidence>
<feature type="compositionally biased region" description="Low complexity" evidence="1">
    <location>
        <begin position="79"/>
        <end position="88"/>
    </location>
</feature>
<dbReference type="Proteomes" id="UP001168098">
    <property type="component" value="Unassembled WGS sequence"/>
</dbReference>
<keyword evidence="3" id="KW-1185">Reference proteome</keyword>
<sequence>MATRTNKYASINFNHLFHNNSHSTAAATTASSSAPSSSSSSSTSNSYKSHLAATRTHGGMLVLSRPTPKAQPQLPPPQKQQTPPQKQQQPPPPVQARPEQDSLAPLPLGRAEAGSPSPSSPSKPDRFVPPHLRPGFVGREEKPGLEFQIRPNRQGNFGSPNRYGEERRPKSGGHERMRRGGESDQGELSRPRSSGTRPSSSGCVTHQMYGEGENRS</sequence>
<evidence type="ECO:0000256" key="1">
    <source>
        <dbReference type="SAM" id="MobiDB-lite"/>
    </source>
</evidence>
<feature type="compositionally biased region" description="Low complexity" evidence="1">
    <location>
        <begin position="191"/>
        <end position="202"/>
    </location>
</feature>
<name>A0AA38ZCA0_VITRO</name>
<protein>
    <submittedName>
        <fullName evidence="2">Uncharacterized protein</fullName>
    </submittedName>
</protein>
<proteinExistence type="predicted"/>
<dbReference type="EMBL" id="JARBHA010000012">
    <property type="protein sequence ID" value="KAJ9686239.1"/>
    <property type="molecule type" value="Genomic_DNA"/>
</dbReference>
<feature type="compositionally biased region" description="Low complexity" evidence="1">
    <location>
        <begin position="23"/>
        <end position="46"/>
    </location>
</feature>
<evidence type="ECO:0000313" key="3">
    <source>
        <dbReference type="Proteomes" id="UP001168098"/>
    </source>
</evidence>
<gene>
    <name evidence="2" type="ORF">PVL29_015240</name>
</gene>
<reference evidence="2 3" key="1">
    <citation type="journal article" date="2023" name="BMC Biotechnol.">
        <title>Vitis rotundifolia cv Carlos genome sequencing.</title>
        <authorList>
            <person name="Huff M."/>
            <person name="Hulse-Kemp A."/>
            <person name="Scheffler B."/>
            <person name="Youngblood R."/>
            <person name="Simpson S."/>
            <person name="Babiker E."/>
            <person name="Staton M."/>
        </authorList>
    </citation>
    <scope>NUCLEOTIDE SEQUENCE [LARGE SCALE GENOMIC DNA]</scope>
    <source>
        <tissue evidence="2">Leaf</tissue>
    </source>
</reference>
<accession>A0AA38ZCA0</accession>
<organism evidence="2 3">
    <name type="scientific">Vitis rotundifolia</name>
    <name type="common">Muscadine grape</name>
    <dbReference type="NCBI Taxonomy" id="103349"/>
    <lineage>
        <taxon>Eukaryota</taxon>
        <taxon>Viridiplantae</taxon>
        <taxon>Streptophyta</taxon>
        <taxon>Embryophyta</taxon>
        <taxon>Tracheophyta</taxon>
        <taxon>Spermatophyta</taxon>
        <taxon>Magnoliopsida</taxon>
        <taxon>eudicotyledons</taxon>
        <taxon>Gunneridae</taxon>
        <taxon>Pentapetalae</taxon>
        <taxon>rosids</taxon>
        <taxon>Vitales</taxon>
        <taxon>Vitaceae</taxon>
        <taxon>Viteae</taxon>
        <taxon>Vitis</taxon>
    </lineage>
</organism>
<feature type="compositionally biased region" description="Basic and acidic residues" evidence="1">
    <location>
        <begin position="163"/>
        <end position="190"/>
    </location>
</feature>
<dbReference type="AlphaFoldDB" id="A0AA38ZCA0"/>